<dbReference type="InterPro" id="IPR052710">
    <property type="entry name" value="CAAX_protease"/>
</dbReference>
<feature type="transmembrane region" description="Helical" evidence="1">
    <location>
        <begin position="151"/>
        <end position="168"/>
    </location>
</feature>
<evidence type="ECO:0000256" key="1">
    <source>
        <dbReference type="SAM" id="Phobius"/>
    </source>
</evidence>
<reference evidence="3 4" key="1">
    <citation type="submission" date="2013-03" db="EMBL/GenBank/DDBJ databases">
        <title>Draft genome sequence of Gracibacillus halophilus YIM-C55.5, a moderately halophilic and thermophilic organism from the Xiaochaidamu salt lake.</title>
        <authorList>
            <person name="Sugumar T."/>
            <person name="Polireddy D.R."/>
            <person name="Antony A."/>
            <person name="Madhava Y.R."/>
            <person name="Sivakumar N."/>
        </authorList>
    </citation>
    <scope>NUCLEOTIDE SEQUENCE [LARGE SCALE GENOMIC DNA]</scope>
    <source>
        <strain evidence="3 4">YIM-C55.5</strain>
    </source>
</reference>
<dbReference type="PANTHER" id="PTHR36435">
    <property type="entry name" value="SLR1288 PROTEIN"/>
    <property type="match status" value="1"/>
</dbReference>
<keyword evidence="4" id="KW-1185">Reference proteome</keyword>
<dbReference type="eggNOG" id="COG1266">
    <property type="taxonomic scope" value="Bacteria"/>
</dbReference>
<keyword evidence="1" id="KW-1133">Transmembrane helix</keyword>
<protein>
    <submittedName>
        <fullName evidence="3">CAAX amino protease</fullName>
    </submittedName>
</protein>
<keyword evidence="1" id="KW-0472">Membrane</keyword>
<evidence type="ECO:0000313" key="3">
    <source>
        <dbReference type="EMBL" id="ENH96405.1"/>
    </source>
</evidence>
<dbReference type="GO" id="GO:0006508">
    <property type="term" value="P:proteolysis"/>
    <property type="evidence" value="ECO:0007669"/>
    <property type="project" value="UniProtKB-KW"/>
</dbReference>
<evidence type="ECO:0000313" key="4">
    <source>
        <dbReference type="Proteomes" id="UP000012283"/>
    </source>
</evidence>
<evidence type="ECO:0000259" key="2">
    <source>
        <dbReference type="Pfam" id="PF02517"/>
    </source>
</evidence>
<sequence length="238" mass="27145">MPRKYLSIILAYFFMTQVVALLIIPLQKTTDIDPTYVMTYWNIFIFTVTLSLCLYYIRDEIREFFQLKDKQIGTIVMWSVIGVFLVFIAQYASIVIETFLLGIQPGSENTMRLMDTARQAPAFLLIITLLGPILEELVFRKAIFGSLYRKMNFFFAGILSGLIFAALHDDFAHLLTYTAIGLVFAFLYVETKRIIVPIIAHIALNTVAAVAQLSTDPEDIEQILDQFDQLQMILIGGF</sequence>
<feature type="transmembrane region" description="Helical" evidence="1">
    <location>
        <begin position="78"/>
        <end position="100"/>
    </location>
</feature>
<dbReference type="RefSeq" id="WP_003470665.1">
    <property type="nucleotide sequence ID" value="NZ_APML01000045.1"/>
</dbReference>
<dbReference type="EMBL" id="APML01000045">
    <property type="protein sequence ID" value="ENH96405.1"/>
    <property type="molecule type" value="Genomic_DNA"/>
</dbReference>
<dbReference type="GO" id="GO:0080120">
    <property type="term" value="P:CAAX-box protein maturation"/>
    <property type="evidence" value="ECO:0007669"/>
    <property type="project" value="UniProtKB-ARBA"/>
</dbReference>
<feature type="transmembrane region" description="Helical" evidence="1">
    <location>
        <begin position="38"/>
        <end position="57"/>
    </location>
</feature>
<dbReference type="AlphaFoldDB" id="N4WPK3"/>
<feature type="transmembrane region" description="Helical" evidence="1">
    <location>
        <begin position="120"/>
        <end position="139"/>
    </location>
</feature>
<name>N4WPK3_9BACI</name>
<proteinExistence type="predicted"/>
<accession>N4WPK3</accession>
<dbReference type="Pfam" id="PF02517">
    <property type="entry name" value="Rce1-like"/>
    <property type="match status" value="1"/>
</dbReference>
<dbReference type="GO" id="GO:0004175">
    <property type="term" value="F:endopeptidase activity"/>
    <property type="evidence" value="ECO:0007669"/>
    <property type="project" value="UniProtKB-ARBA"/>
</dbReference>
<dbReference type="PATRIC" id="fig|1308866.3.peg.2211"/>
<gene>
    <name evidence="3" type="ORF">J416_10901</name>
</gene>
<dbReference type="STRING" id="1308866.J416_10901"/>
<feature type="transmembrane region" description="Helical" evidence="1">
    <location>
        <begin position="5"/>
        <end position="26"/>
    </location>
</feature>
<keyword evidence="3" id="KW-0378">Hydrolase</keyword>
<dbReference type="InterPro" id="IPR003675">
    <property type="entry name" value="Rce1/LyrA-like_dom"/>
</dbReference>
<keyword evidence="1" id="KW-0812">Transmembrane</keyword>
<dbReference type="Proteomes" id="UP000012283">
    <property type="component" value="Unassembled WGS sequence"/>
</dbReference>
<feature type="transmembrane region" description="Helical" evidence="1">
    <location>
        <begin position="174"/>
        <end position="191"/>
    </location>
</feature>
<comment type="caution">
    <text evidence="3">The sequence shown here is derived from an EMBL/GenBank/DDBJ whole genome shotgun (WGS) entry which is preliminary data.</text>
</comment>
<dbReference type="PANTHER" id="PTHR36435:SF6">
    <property type="entry name" value="ABORTIVE INFECTION PROTEIN"/>
    <property type="match status" value="1"/>
</dbReference>
<keyword evidence="3" id="KW-0645">Protease</keyword>
<feature type="domain" description="CAAX prenyl protease 2/Lysostaphin resistance protein A-like" evidence="2">
    <location>
        <begin position="121"/>
        <end position="207"/>
    </location>
</feature>
<organism evidence="3 4">
    <name type="scientific">Gracilibacillus halophilus YIM-C55.5</name>
    <dbReference type="NCBI Taxonomy" id="1308866"/>
    <lineage>
        <taxon>Bacteria</taxon>
        <taxon>Bacillati</taxon>
        <taxon>Bacillota</taxon>
        <taxon>Bacilli</taxon>
        <taxon>Bacillales</taxon>
        <taxon>Bacillaceae</taxon>
        <taxon>Gracilibacillus</taxon>
    </lineage>
</organism>